<organism evidence="10 11">
    <name type="scientific">Myodes glareolus</name>
    <name type="common">Bank vole</name>
    <name type="synonym">Clethrionomys glareolus</name>
    <dbReference type="NCBI Taxonomy" id="447135"/>
    <lineage>
        <taxon>Eukaryota</taxon>
        <taxon>Metazoa</taxon>
        <taxon>Chordata</taxon>
        <taxon>Craniata</taxon>
        <taxon>Vertebrata</taxon>
        <taxon>Euteleostomi</taxon>
        <taxon>Mammalia</taxon>
        <taxon>Eutheria</taxon>
        <taxon>Euarchontoglires</taxon>
        <taxon>Glires</taxon>
        <taxon>Rodentia</taxon>
        <taxon>Myomorpha</taxon>
        <taxon>Muroidea</taxon>
        <taxon>Cricetidae</taxon>
        <taxon>Arvicolinae</taxon>
        <taxon>Myodes</taxon>
    </lineage>
</organism>
<dbReference type="GO" id="GO:0004298">
    <property type="term" value="F:threonine-type endopeptidase activity"/>
    <property type="evidence" value="ECO:0007669"/>
    <property type="project" value="UniProtKB-KW"/>
</dbReference>
<dbReference type="InterPro" id="IPR029055">
    <property type="entry name" value="Ntn_hydrolases_N"/>
</dbReference>
<dbReference type="PANTHER" id="PTHR32194:SF14">
    <property type="entry name" value="PROTEASOME SUBUNIT BETA"/>
    <property type="match status" value="1"/>
</dbReference>
<accession>A0AAW0I892</accession>
<keyword evidence="8" id="KW-0647">Proteasome</keyword>
<evidence type="ECO:0000256" key="6">
    <source>
        <dbReference type="ARBA" id="ARBA00022698"/>
    </source>
</evidence>
<evidence type="ECO:0000313" key="10">
    <source>
        <dbReference type="EMBL" id="KAK7810283.1"/>
    </source>
</evidence>
<gene>
    <name evidence="10" type="ORF">U0070_019311</name>
</gene>
<dbReference type="EC" id="3.4.25.1" evidence="3"/>
<evidence type="ECO:0000256" key="4">
    <source>
        <dbReference type="ARBA" id="ARBA00022490"/>
    </source>
</evidence>
<dbReference type="EMBL" id="JBBHLL010000200">
    <property type="protein sequence ID" value="KAK7810283.1"/>
    <property type="molecule type" value="Genomic_DNA"/>
</dbReference>
<dbReference type="InterPro" id="IPR000243">
    <property type="entry name" value="Pept_T1A_subB"/>
</dbReference>
<dbReference type="SUPFAM" id="SSF56235">
    <property type="entry name" value="N-terminal nucleophile aminohydrolases (Ntn hydrolases)"/>
    <property type="match status" value="1"/>
</dbReference>
<comment type="catalytic activity">
    <reaction evidence="1">
        <text>Cleavage of peptide bonds with very broad specificity.</text>
        <dbReference type="EC" id="3.4.25.1"/>
    </reaction>
</comment>
<dbReference type="PANTHER" id="PTHR32194">
    <property type="entry name" value="METALLOPROTEASE TLDD"/>
    <property type="match status" value="1"/>
</dbReference>
<comment type="subcellular location">
    <subcellularLocation>
        <location evidence="2">Nucleus</location>
    </subcellularLocation>
</comment>
<dbReference type="InterPro" id="IPR001353">
    <property type="entry name" value="Proteasome_sua/b"/>
</dbReference>
<keyword evidence="9" id="KW-0539">Nucleus</keyword>
<reference evidence="10 11" key="1">
    <citation type="journal article" date="2023" name="bioRxiv">
        <title>Conserved and derived expression patterns and positive selection on dental genes reveal complex evolutionary context of ever-growing rodent molars.</title>
        <authorList>
            <person name="Calamari Z.T."/>
            <person name="Song A."/>
            <person name="Cohen E."/>
            <person name="Akter M."/>
            <person name="Roy R.D."/>
            <person name="Hallikas O."/>
            <person name="Christensen M.M."/>
            <person name="Li P."/>
            <person name="Marangoni P."/>
            <person name="Jernvall J."/>
            <person name="Klein O.D."/>
        </authorList>
    </citation>
    <scope>NUCLEOTIDE SEQUENCE [LARGE SCALE GENOMIC DNA]</scope>
    <source>
        <strain evidence="10">V071</strain>
    </source>
</reference>
<evidence type="ECO:0000256" key="5">
    <source>
        <dbReference type="ARBA" id="ARBA00022670"/>
    </source>
</evidence>
<sequence>MCYRCREDLMVGIIIAGWDPQEGGQVYSVPMVGMMVRQSFAIGGTASSYICGYVDATYREGMTKDEYLQFTINALALAVEPDGSSGGVIHFAAIQESGVE</sequence>
<dbReference type="AlphaFoldDB" id="A0AAW0I892"/>
<evidence type="ECO:0000256" key="3">
    <source>
        <dbReference type="ARBA" id="ARBA00012039"/>
    </source>
</evidence>
<proteinExistence type="predicted"/>
<dbReference type="PRINTS" id="PR00141">
    <property type="entry name" value="PROTEASOME"/>
</dbReference>
<dbReference type="InterPro" id="IPR023333">
    <property type="entry name" value="Proteasome_suB-type"/>
</dbReference>
<evidence type="ECO:0000256" key="2">
    <source>
        <dbReference type="ARBA" id="ARBA00004123"/>
    </source>
</evidence>
<dbReference type="Gene3D" id="3.60.20.10">
    <property type="entry name" value="Glutamine Phosphoribosylpyrophosphate, subunit 1, domain 1"/>
    <property type="match status" value="1"/>
</dbReference>
<keyword evidence="7" id="KW-0378">Hydrolase</keyword>
<evidence type="ECO:0000313" key="11">
    <source>
        <dbReference type="Proteomes" id="UP001488838"/>
    </source>
</evidence>
<name>A0AAW0I892_MYOGA</name>
<dbReference type="Pfam" id="PF00227">
    <property type="entry name" value="Proteasome"/>
    <property type="match status" value="1"/>
</dbReference>
<dbReference type="GO" id="GO:0051603">
    <property type="term" value="P:proteolysis involved in protein catabolic process"/>
    <property type="evidence" value="ECO:0007669"/>
    <property type="project" value="InterPro"/>
</dbReference>
<dbReference type="GO" id="GO:0005737">
    <property type="term" value="C:cytoplasm"/>
    <property type="evidence" value="ECO:0007669"/>
    <property type="project" value="TreeGrafter"/>
</dbReference>
<evidence type="ECO:0000256" key="8">
    <source>
        <dbReference type="ARBA" id="ARBA00022942"/>
    </source>
</evidence>
<keyword evidence="11" id="KW-1185">Reference proteome</keyword>
<dbReference type="GO" id="GO:0005634">
    <property type="term" value="C:nucleus"/>
    <property type="evidence" value="ECO:0007669"/>
    <property type="project" value="UniProtKB-SubCell"/>
</dbReference>
<protein>
    <recommendedName>
        <fullName evidence="3">proteasome endopeptidase complex</fullName>
        <ecNumber evidence="3">3.4.25.1</ecNumber>
    </recommendedName>
</protein>
<keyword evidence="5" id="KW-0645">Protease</keyword>
<dbReference type="Proteomes" id="UP001488838">
    <property type="component" value="Unassembled WGS sequence"/>
</dbReference>
<keyword evidence="6" id="KW-0888">Threonine protease</keyword>
<evidence type="ECO:0000256" key="7">
    <source>
        <dbReference type="ARBA" id="ARBA00022801"/>
    </source>
</evidence>
<dbReference type="GO" id="GO:0005839">
    <property type="term" value="C:proteasome core complex"/>
    <property type="evidence" value="ECO:0007669"/>
    <property type="project" value="InterPro"/>
</dbReference>
<keyword evidence="4" id="KW-0963">Cytoplasm</keyword>
<comment type="caution">
    <text evidence="10">The sequence shown here is derived from an EMBL/GenBank/DDBJ whole genome shotgun (WGS) entry which is preliminary data.</text>
</comment>
<evidence type="ECO:0000256" key="1">
    <source>
        <dbReference type="ARBA" id="ARBA00001198"/>
    </source>
</evidence>
<evidence type="ECO:0000256" key="9">
    <source>
        <dbReference type="ARBA" id="ARBA00023242"/>
    </source>
</evidence>